<keyword evidence="1" id="KW-0472">Membrane</keyword>
<dbReference type="HOGENOM" id="CLU_053307_1_0_11"/>
<organism evidence="2 3">
    <name type="scientific">Winkia neuii BV029A5</name>
    <dbReference type="NCBI Taxonomy" id="888439"/>
    <lineage>
        <taxon>Bacteria</taxon>
        <taxon>Bacillati</taxon>
        <taxon>Actinomycetota</taxon>
        <taxon>Actinomycetes</taxon>
        <taxon>Actinomycetales</taxon>
        <taxon>Actinomycetaceae</taxon>
        <taxon>Winkia</taxon>
    </lineage>
</organism>
<dbReference type="OrthoDB" id="25996at2"/>
<dbReference type="eggNOG" id="COG0545">
    <property type="taxonomic scope" value="Bacteria"/>
</dbReference>
<dbReference type="PATRIC" id="fig|888439.3.peg.426"/>
<evidence type="ECO:0000313" key="3">
    <source>
        <dbReference type="Proteomes" id="UP000006075"/>
    </source>
</evidence>
<keyword evidence="1" id="KW-1133">Transmembrane helix</keyword>
<evidence type="ECO:0008006" key="4">
    <source>
        <dbReference type="Google" id="ProtNLM"/>
    </source>
</evidence>
<comment type="caution">
    <text evidence="2">The sequence shown here is derived from an EMBL/GenBank/DDBJ whole genome shotgun (WGS) entry which is preliminary data.</text>
</comment>
<dbReference type="Proteomes" id="UP000006075">
    <property type="component" value="Unassembled WGS sequence"/>
</dbReference>
<dbReference type="RefSeq" id="WP_004805389.1">
    <property type="nucleotide sequence ID" value="NZ_JH815213.1"/>
</dbReference>
<sequence>MGAHSSVATGRRRASLSWQKRLLRMWPAFAVAAVTIVAIVLAVFVLPGGDAKPRTLKVEGRLGAAPVAEFPIPYPEGKQKVRTTIRGSGQVVKPGQPVLLNLTVFSGETGEILSPDSRPQLIQASATTDDLTREMAPLVIGRTEGSRVVVSRPAKRSGKDTMEIAVLDILPTAIIGEKLDPPGAPAKIAIENSLPQLVSRVDKSPDSPYLGVLVKGEGNQISSTDKVVVQYGVWNWSDKKQTAYTWQNGPQLVDIAKTFPGVRELVADQTLGSRLLLVIPADQASGTDTLIVVMDLLAQPDQARARQKEARK</sequence>
<gene>
    <name evidence="2" type="ORF">HMPREF9240_00421</name>
</gene>
<evidence type="ECO:0000313" key="2">
    <source>
        <dbReference type="EMBL" id="EJZ88162.1"/>
    </source>
</evidence>
<evidence type="ECO:0000256" key="1">
    <source>
        <dbReference type="SAM" id="Phobius"/>
    </source>
</evidence>
<dbReference type="Gene3D" id="3.10.50.40">
    <property type="match status" value="1"/>
</dbReference>
<proteinExistence type="predicted"/>
<feature type="transmembrane region" description="Helical" evidence="1">
    <location>
        <begin position="25"/>
        <end position="46"/>
    </location>
</feature>
<dbReference type="EMBL" id="AGWP01000002">
    <property type="protein sequence ID" value="EJZ88162.1"/>
    <property type="molecule type" value="Genomic_DNA"/>
</dbReference>
<dbReference type="GO" id="GO:0003755">
    <property type="term" value="F:peptidyl-prolyl cis-trans isomerase activity"/>
    <property type="evidence" value="ECO:0007669"/>
    <property type="project" value="InterPro"/>
</dbReference>
<protein>
    <recommendedName>
        <fullName evidence="4">Peptidylprolyl isomerase</fullName>
    </recommendedName>
</protein>
<dbReference type="AlphaFoldDB" id="K0YWD7"/>
<dbReference type="InterPro" id="IPR046357">
    <property type="entry name" value="PPIase_dom_sf"/>
</dbReference>
<keyword evidence="1" id="KW-0812">Transmembrane</keyword>
<name>K0YWD7_9ACTO</name>
<keyword evidence="3" id="KW-1185">Reference proteome</keyword>
<dbReference type="SUPFAM" id="SSF54534">
    <property type="entry name" value="FKBP-like"/>
    <property type="match status" value="1"/>
</dbReference>
<accession>K0YWD7</accession>
<reference evidence="2 3" key="1">
    <citation type="submission" date="2012-07" db="EMBL/GenBank/DDBJ databases">
        <title>The Genome Sequence of Actinomyces neuii subsp. anitratus BVS029A5.</title>
        <authorList>
            <consortium name="The Broad Institute Genome Sequencing Platform"/>
            <person name="Earl A."/>
            <person name="Ward D."/>
            <person name="Feldgarden M."/>
            <person name="Gevers D."/>
            <person name="Saerens B."/>
            <person name="Vaneechoutte M."/>
            <person name="Walker B."/>
            <person name="Young S.K."/>
            <person name="Zeng Q."/>
            <person name="Gargeya S."/>
            <person name="Fitzgerald M."/>
            <person name="Haas B."/>
            <person name="Abouelleil A."/>
            <person name="Alvarado L."/>
            <person name="Arachchi H.M."/>
            <person name="Berlin A."/>
            <person name="Chapman S.B."/>
            <person name="Goldberg J."/>
            <person name="Griggs A."/>
            <person name="Gujja S."/>
            <person name="Hansen M."/>
            <person name="Howarth C."/>
            <person name="Imamovic A."/>
            <person name="Larimer J."/>
            <person name="McCowen C."/>
            <person name="Montmayeur A."/>
            <person name="Murphy C."/>
            <person name="Neiman D."/>
            <person name="Pearson M."/>
            <person name="Priest M."/>
            <person name="Roberts A."/>
            <person name="Saif S."/>
            <person name="Shea T."/>
            <person name="Sisk P."/>
            <person name="Sykes S."/>
            <person name="Wortman J."/>
            <person name="Nusbaum C."/>
            <person name="Birren B."/>
        </authorList>
    </citation>
    <scope>NUCLEOTIDE SEQUENCE [LARGE SCALE GENOMIC DNA]</scope>
    <source>
        <strain evidence="2 3">BVS029A5</strain>
    </source>
</reference>